<sequence length="162" mass="17719">MSVMLCTAERQRTQGNAARDRITLPYPKFQKLDPIPWRPWVMEGVQYKLLSVNSRTGGFTCMLKVLPGVEAPIHHHLGAIEVMVMEGDICYEESDIGGPGDYMFEPAGDIHQPRTKGGCVLFCVFDGPIAGLAPDGSIAGIVDYKVMLEMAERDGVAGAVHR</sequence>
<protein>
    <submittedName>
        <fullName evidence="2">2,4'-dihydroxyacetophenone dioxygenase family protein</fullName>
    </submittedName>
</protein>
<gene>
    <name evidence="2" type="ORF">ACFPTN_20005</name>
</gene>
<keyword evidence="2" id="KW-0223">Dioxygenase</keyword>
<evidence type="ECO:0000313" key="3">
    <source>
        <dbReference type="Proteomes" id="UP001595974"/>
    </source>
</evidence>
<dbReference type="InterPro" id="IPR025979">
    <property type="entry name" value="ChrR-like_cupin_dom"/>
</dbReference>
<dbReference type="Proteomes" id="UP001595974">
    <property type="component" value="Unassembled WGS sequence"/>
</dbReference>
<comment type="caution">
    <text evidence="2">The sequence shown here is derived from an EMBL/GenBank/DDBJ whole genome shotgun (WGS) entry which is preliminary data.</text>
</comment>
<evidence type="ECO:0000313" key="2">
    <source>
        <dbReference type="EMBL" id="MFC5771668.1"/>
    </source>
</evidence>
<keyword evidence="2" id="KW-0560">Oxidoreductase</keyword>
<dbReference type="InterPro" id="IPR014710">
    <property type="entry name" value="RmlC-like_jellyroll"/>
</dbReference>
<feature type="domain" description="ChrR-like cupin" evidence="1">
    <location>
        <begin position="32"/>
        <end position="123"/>
    </location>
</feature>
<dbReference type="CDD" id="cd20302">
    <property type="entry name" value="cupin_DAD"/>
    <property type="match status" value="1"/>
</dbReference>
<accession>A0ABW1AWX4</accession>
<dbReference type="SUPFAM" id="SSF51182">
    <property type="entry name" value="RmlC-like cupins"/>
    <property type="match status" value="1"/>
</dbReference>
<dbReference type="RefSeq" id="WP_096450907.1">
    <property type="nucleotide sequence ID" value="NZ_JBHSOG010000098.1"/>
</dbReference>
<organism evidence="2 3">
    <name type="scientific">Thauera sinica</name>
    <dbReference type="NCBI Taxonomy" id="2665146"/>
    <lineage>
        <taxon>Bacteria</taxon>
        <taxon>Pseudomonadati</taxon>
        <taxon>Pseudomonadota</taxon>
        <taxon>Betaproteobacteria</taxon>
        <taxon>Rhodocyclales</taxon>
        <taxon>Zoogloeaceae</taxon>
        <taxon>Thauera</taxon>
    </lineage>
</organism>
<reference evidence="3" key="1">
    <citation type="journal article" date="2019" name="Int. J. Syst. Evol. Microbiol.">
        <title>The Global Catalogue of Microorganisms (GCM) 10K type strain sequencing project: providing services to taxonomists for standard genome sequencing and annotation.</title>
        <authorList>
            <consortium name="The Broad Institute Genomics Platform"/>
            <consortium name="The Broad Institute Genome Sequencing Center for Infectious Disease"/>
            <person name="Wu L."/>
            <person name="Ma J."/>
        </authorList>
    </citation>
    <scope>NUCLEOTIDE SEQUENCE [LARGE SCALE GENOMIC DNA]</scope>
    <source>
        <strain evidence="3">SHR3</strain>
    </source>
</reference>
<proteinExistence type="predicted"/>
<evidence type="ECO:0000259" key="1">
    <source>
        <dbReference type="Pfam" id="PF12973"/>
    </source>
</evidence>
<dbReference type="GO" id="GO:0051213">
    <property type="term" value="F:dioxygenase activity"/>
    <property type="evidence" value="ECO:0007669"/>
    <property type="project" value="UniProtKB-KW"/>
</dbReference>
<dbReference type="InterPro" id="IPR011051">
    <property type="entry name" value="RmlC_Cupin_sf"/>
</dbReference>
<dbReference type="Pfam" id="PF12973">
    <property type="entry name" value="Cupin_7"/>
    <property type="match status" value="1"/>
</dbReference>
<keyword evidence="3" id="KW-1185">Reference proteome</keyword>
<dbReference type="EMBL" id="JBHSOG010000098">
    <property type="protein sequence ID" value="MFC5771668.1"/>
    <property type="molecule type" value="Genomic_DNA"/>
</dbReference>
<name>A0ABW1AWX4_9RHOO</name>
<dbReference type="Gene3D" id="2.60.120.10">
    <property type="entry name" value="Jelly Rolls"/>
    <property type="match status" value="1"/>
</dbReference>